<feature type="transmembrane region" description="Helical" evidence="1">
    <location>
        <begin position="70"/>
        <end position="91"/>
    </location>
</feature>
<gene>
    <name evidence="2" type="ORF">SAMN05660324_0184</name>
</gene>
<accession>A0A1G7LB27</accession>
<dbReference type="RefSeq" id="WP_091056777.1">
    <property type="nucleotide sequence ID" value="NZ_FNCF01000001.1"/>
</dbReference>
<name>A0A1G7LB27_9ACTN</name>
<protein>
    <submittedName>
        <fullName evidence="2">Uncharacterized protein</fullName>
    </submittedName>
</protein>
<keyword evidence="1" id="KW-1133">Transmembrane helix</keyword>
<sequence>MSSDHDLDVALTAAAAVTDDQLPDLPGSFLDELRAAAEHRGSPLASVLAAGQLADDAHRAATRGRARRRLVRAGTAVLVAAAAWAAVLVALPADRDAGGQAAPTVTAPVPGTPLGLTLASTGPVTFPLSLDPEPPGLTPVFSQWGGTAYYPGPLVLVGDWSSAEGDRVLLYLFPGEPVGPEYEPYGSPGEPAGTGDVDGATAQLFRRDGGTAVRWGRPDGRWLQLSGEGAYADPDALLAVARSVVDRPQPVGLQFGLAPAGWTVGGYEESRSLDLVSDTDPAQVPLRVSLTGTPGPGVTVDSFFEDRSLLDPVEQLTVQGLPARLGKTTPDDGDSWLLAGQVPDGRLFLMLAPPALTRDQVLQIAEQITVTR</sequence>
<keyword evidence="1" id="KW-0472">Membrane</keyword>
<keyword evidence="1" id="KW-0812">Transmembrane</keyword>
<evidence type="ECO:0000256" key="1">
    <source>
        <dbReference type="SAM" id="Phobius"/>
    </source>
</evidence>
<dbReference type="AlphaFoldDB" id="A0A1G7LB27"/>
<organism evidence="2 3">
    <name type="scientific">Klenkia brasiliensis</name>
    <dbReference type="NCBI Taxonomy" id="333142"/>
    <lineage>
        <taxon>Bacteria</taxon>
        <taxon>Bacillati</taxon>
        <taxon>Actinomycetota</taxon>
        <taxon>Actinomycetes</taxon>
        <taxon>Geodermatophilales</taxon>
        <taxon>Geodermatophilaceae</taxon>
        <taxon>Klenkia</taxon>
    </lineage>
</organism>
<keyword evidence="3" id="KW-1185">Reference proteome</keyword>
<dbReference type="EMBL" id="FNCF01000001">
    <property type="protein sequence ID" value="SDF46189.1"/>
    <property type="molecule type" value="Genomic_DNA"/>
</dbReference>
<dbReference type="OrthoDB" id="3671425at2"/>
<proteinExistence type="predicted"/>
<evidence type="ECO:0000313" key="2">
    <source>
        <dbReference type="EMBL" id="SDF46189.1"/>
    </source>
</evidence>
<reference evidence="3" key="1">
    <citation type="submission" date="2016-10" db="EMBL/GenBank/DDBJ databases">
        <authorList>
            <person name="Varghese N."/>
            <person name="Submissions S."/>
        </authorList>
    </citation>
    <scope>NUCLEOTIDE SEQUENCE [LARGE SCALE GENOMIC DNA]</scope>
    <source>
        <strain evidence="3">DSM 44526</strain>
    </source>
</reference>
<evidence type="ECO:0000313" key="3">
    <source>
        <dbReference type="Proteomes" id="UP000198863"/>
    </source>
</evidence>
<dbReference type="Proteomes" id="UP000198863">
    <property type="component" value="Unassembled WGS sequence"/>
</dbReference>